<organism evidence="2 3">
    <name type="scientific">Cochliobolus carbonum (strain 26-R-13)</name>
    <name type="common">Maize leaf spot fungus</name>
    <name type="synonym">Bipolaris zeicola</name>
    <dbReference type="NCBI Taxonomy" id="930089"/>
    <lineage>
        <taxon>Eukaryota</taxon>
        <taxon>Fungi</taxon>
        <taxon>Dikarya</taxon>
        <taxon>Ascomycota</taxon>
        <taxon>Pezizomycotina</taxon>
        <taxon>Dothideomycetes</taxon>
        <taxon>Pleosporomycetidae</taxon>
        <taxon>Pleosporales</taxon>
        <taxon>Pleosporineae</taxon>
        <taxon>Pleosporaceae</taxon>
        <taxon>Bipolaris</taxon>
    </lineage>
</organism>
<feature type="signal peptide" evidence="1">
    <location>
        <begin position="1"/>
        <end position="15"/>
    </location>
</feature>
<proteinExistence type="predicted"/>
<name>W6YH99_COCC2</name>
<feature type="chain" id="PRO_5013017345" evidence="1">
    <location>
        <begin position="16"/>
        <end position="149"/>
    </location>
</feature>
<evidence type="ECO:0000313" key="2">
    <source>
        <dbReference type="EMBL" id="EUC37103.1"/>
    </source>
</evidence>
<dbReference type="AlphaFoldDB" id="W6YH99"/>
<accession>W6YH99</accession>
<sequence>MLLDWAGWLIAPTIASPAGVVERQHSAYDTPTPWQYGSAAWPGAFLVPRSGQHVRSLPVEAYSSVALALALASGPFYAKRWPRSLAGRDDSAGEGSSGMWSRCAATRHDFIQRCMGRACGGSANSVTSEEGVSARYRRRKLQRCWLVID</sequence>
<reference evidence="2 3" key="1">
    <citation type="journal article" date="2013" name="PLoS Genet.">
        <title>Comparative genome structure, secondary metabolite, and effector coding capacity across Cochliobolus pathogens.</title>
        <authorList>
            <person name="Condon B.J."/>
            <person name="Leng Y."/>
            <person name="Wu D."/>
            <person name="Bushley K.E."/>
            <person name="Ohm R.A."/>
            <person name="Otillar R."/>
            <person name="Martin J."/>
            <person name="Schackwitz W."/>
            <person name="Grimwood J."/>
            <person name="MohdZainudin N."/>
            <person name="Xue C."/>
            <person name="Wang R."/>
            <person name="Manning V.A."/>
            <person name="Dhillon B."/>
            <person name="Tu Z.J."/>
            <person name="Steffenson B.J."/>
            <person name="Salamov A."/>
            <person name="Sun H."/>
            <person name="Lowry S."/>
            <person name="LaButti K."/>
            <person name="Han J."/>
            <person name="Copeland A."/>
            <person name="Lindquist E."/>
            <person name="Barry K."/>
            <person name="Schmutz J."/>
            <person name="Baker S.E."/>
            <person name="Ciuffetti L.M."/>
            <person name="Grigoriev I.V."/>
            <person name="Zhong S."/>
            <person name="Turgeon B.G."/>
        </authorList>
    </citation>
    <scope>NUCLEOTIDE SEQUENCE [LARGE SCALE GENOMIC DNA]</scope>
    <source>
        <strain evidence="2 3">26-R-13</strain>
    </source>
</reference>
<protein>
    <submittedName>
        <fullName evidence="2">Uncharacterized protein</fullName>
    </submittedName>
</protein>
<dbReference type="KEGG" id="bze:COCCADRAFT_23189"/>
<dbReference type="GeneID" id="19145357"/>
<keyword evidence="1" id="KW-0732">Signal</keyword>
<keyword evidence="3" id="KW-1185">Reference proteome</keyword>
<dbReference type="EMBL" id="KI964554">
    <property type="protein sequence ID" value="EUC37103.1"/>
    <property type="molecule type" value="Genomic_DNA"/>
</dbReference>
<dbReference type="RefSeq" id="XP_007708529.1">
    <property type="nucleotide sequence ID" value="XM_007710339.1"/>
</dbReference>
<dbReference type="HOGENOM" id="CLU_1749323_0_0_1"/>
<evidence type="ECO:0000256" key="1">
    <source>
        <dbReference type="SAM" id="SignalP"/>
    </source>
</evidence>
<dbReference type="Proteomes" id="UP000053841">
    <property type="component" value="Unassembled WGS sequence"/>
</dbReference>
<dbReference type="OrthoDB" id="10523742at2759"/>
<gene>
    <name evidence="2" type="ORF">COCCADRAFT_23189</name>
</gene>
<evidence type="ECO:0000313" key="3">
    <source>
        <dbReference type="Proteomes" id="UP000053841"/>
    </source>
</evidence>